<organism evidence="10 11">
    <name type="scientific">Octadecabacter ascidiaceicola</name>
    <dbReference type="NCBI Taxonomy" id="1655543"/>
    <lineage>
        <taxon>Bacteria</taxon>
        <taxon>Pseudomonadati</taxon>
        <taxon>Pseudomonadota</taxon>
        <taxon>Alphaproteobacteria</taxon>
        <taxon>Rhodobacterales</taxon>
        <taxon>Roseobacteraceae</taxon>
        <taxon>Octadecabacter</taxon>
    </lineage>
</organism>
<evidence type="ECO:0000256" key="2">
    <source>
        <dbReference type="ARBA" id="ARBA00022692"/>
    </source>
</evidence>
<sequence length="584" mass="62479">MIVKEPTRAEVQAGQAELLQVRKRSRGLYWFVAIFSSFVNALLLTGPLYMLNVYGSVLGSRSFETLVALSVLVAFMYLMMGILDFARGRIMGRIGAQFQANLDKRVYDSSMRARAAGFVLSEAATGQRDLQAVQQSITAPVAMAKFDLPWTAVFLFGIFIFHAYLGYLALVGGALLVAIAIVNQVSAKRPLEVSNTATLRSENMGEQLRGNADTIQALGMRGAAFQRWLDLRNTSLRAGIRAGDLAGGFGSLTKSLRLFLQSAMLGMGAYLVLQNELTPGAMIAGSILLGRALAPVELLVSQWPVLNRGRIGWTNLTRLLGAIPEAKHRTQLPVPKASIVADQVTIVPPGQTKASLRMVSFAVNPGEAVGVIGPSGAGKSTLARALVALWQPISGTIRLDGATLDQYEPDVLGSYVGYLPQTVTLLNGTIRDNIARMSVDPDDAAVIKAAKRAAAHDLILQLPDGYDTVVDSIGGQLSGGQVQRIGLARAMYGDPVFLVLDEPNSNLDNEGSIAVNNAIRLMREEGRCVFVMAHRPAAIEQCDKLMYLDGGILRAFGPTEAVKAKILANRAEIAQVKGSGGGVT</sequence>
<dbReference type="Pfam" id="PF00005">
    <property type="entry name" value="ABC_tran"/>
    <property type="match status" value="1"/>
</dbReference>
<dbReference type="Gene3D" id="1.20.1560.10">
    <property type="entry name" value="ABC transporter type 1, transmembrane domain"/>
    <property type="match status" value="1"/>
</dbReference>
<feature type="domain" description="ABC transmembrane type-1" evidence="9">
    <location>
        <begin position="30"/>
        <end position="308"/>
    </location>
</feature>
<keyword evidence="11" id="KW-1185">Reference proteome</keyword>
<evidence type="ECO:0000259" key="9">
    <source>
        <dbReference type="PROSITE" id="PS50929"/>
    </source>
</evidence>
<feature type="transmembrane region" description="Helical" evidence="7">
    <location>
        <begin position="28"/>
        <end position="51"/>
    </location>
</feature>
<evidence type="ECO:0000313" key="11">
    <source>
        <dbReference type="Proteomes" id="UP000203464"/>
    </source>
</evidence>
<feature type="domain" description="ABC transporter" evidence="8">
    <location>
        <begin position="339"/>
        <end position="575"/>
    </location>
</feature>
<accession>A0A238K7V9</accession>
<dbReference type="SUPFAM" id="SSF90123">
    <property type="entry name" value="ABC transporter transmembrane region"/>
    <property type="match status" value="1"/>
</dbReference>
<dbReference type="GO" id="GO:0140359">
    <property type="term" value="F:ABC-type transporter activity"/>
    <property type="evidence" value="ECO:0007669"/>
    <property type="project" value="InterPro"/>
</dbReference>
<evidence type="ECO:0000313" key="10">
    <source>
        <dbReference type="EMBL" id="SMX38172.1"/>
    </source>
</evidence>
<evidence type="ECO:0000256" key="5">
    <source>
        <dbReference type="ARBA" id="ARBA00022989"/>
    </source>
</evidence>
<name>A0A238K7V9_9RHOB</name>
<dbReference type="OrthoDB" id="9808328at2"/>
<dbReference type="NCBIfam" id="TIGR01842">
    <property type="entry name" value="type_I_sec_PrtD"/>
    <property type="match status" value="1"/>
</dbReference>
<dbReference type="InterPro" id="IPR010128">
    <property type="entry name" value="ATPase_T1SS_PrtD-like"/>
</dbReference>
<evidence type="ECO:0000256" key="1">
    <source>
        <dbReference type="ARBA" id="ARBA00004651"/>
    </source>
</evidence>
<dbReference type="InterPro" id="IPR003593">
    <property type="entry name" value="AAA+_ATPase"/>
</dbReference>
<dbReference type="PROSITE" id="PS50893">
    <property type="entry name" value="ABC_TRANSPORTER_2"/>
    <property type="match status" value="1"/>
</dbReference>
<evidence type="ECO:0000256" key="4">
    <source>
        <dbReference type="ARBA" id="ARBA00022840"/>
    </source>
</evidence>
<dbReference type="InterPro" id="IPR036640">
    <property type="entry name" value="ABC1_TM_sf"/>
</dbReference>
<dbReference type="InterPro" id="IPR003439">
    <property type="entry name" value="ABC_transporter-like_ATP-bd"/>
</dbReference>
<dbReference type="InterPro" id="IPR011527">
    <property type="entry name" value="ABC1_TM_dom"/>
</dbReference>
<dbReference type="GO" id="GO:0016887">
    <property type="term" value="F:ATP hydrolysis activity"/>
    <property type="evidence" value="ECO:0007669"/>
    <property type="project" value="InterPro"/>
</dbReference>
<dbReference type="InterPro" id="IPR039421">
    <property type="entry name" value="Type_1_exporter"/>
</dbReference>
<protein>
    <submittedName>
        <fullName evidence="10">Type I secretion system ATP-binding protein PrsD</fullName>
    </submittedName>
</protein>
<dbReference type="InterPro" id="IPR027417">
    <property type="entry name" value="P-loop_NTPase"/>
</dbReference>
<feature type="transmembrane region" description="Helical" evidence="7">
    <location>
        <begin position="63"/>
        <end position="83"/>
    </location>
</feature>
<dbReference type="PANTHER" id="PTHR24221">
    <property type="entry name" value="ATP-BINDING CASSETTE SUB-FAMILY B"/>
    <property type="match status" value="1"/>
</dbReference>
<dbReference type="PROSITE" id="PS50929">
    <property type="entry name" value="ABC_TM1F"/>
    <property type="match status" value="1"/>
</dbReference>
<dbReference type="EMBL" id="FXYD01000002">
    <property type="protein sequence ID" value="SMX38172.1"/>
    <property type="molecule type" value="Genomic_DNA"/>
</dbReference>
<dbReference type="SUPFAM" id="SSF52540">
    <property type="entry name" value="P-loop containing nucleoside triphosphate hydrolases"/>
    <property type="match status" value="1"/>
</dbReference>
<dbReference type="GO" id="GO:0030256">
    <property type="term" value="C:type I protein secretion system complex"/>
    <property type="evidence" value="ECO:0007669"/>
    <property type="project" value="InterPro"/>
</dbReference>
<keyword evidence="5 7" id="KW-1133">Transmembrane helix</keyword>
<dbReference type="GO" id="GO:0005524">
    <property type="term" value="F:ATP binding"/>
    <property type="evidence" value="ECO:0007669"/>
    <property type="project" value="UniProtKB-KW"/>
</dbReference>
<dbReference type="AlphaFoldDB" id="A0A238K7V9"/>
<dbReference type="Gene3D" id="3.40.50.300">
    <property type="entry name" value="P-loop containing nucleotide triphosphate hydrolases"/>
    <property type="match status" value="1"/>
</dbReference>
<keyword evidence="6 7" id="KW-0472">Membrane</keyword>
<keyword evidence="4 10" id="KW-0067">ATP-binding</keyword>
<evidence type="ECO:0000256" key="7">
    <source>
        <dbReference type="SAM" id="Phobius"/>
    </source>
</evidence>
<gene>
    <name evidence="10" type="primary">prsD_2</name>
    <name evidence="10" type="ORF">OCA8868_01717</name>
</gene>
<dbReference type="GO" id="GO:0034040">
    <property type="term" value="F:ATPase-coupled lipid transmembrane transporter activity"/>
    <property type="evidence" value="ECO:0007669"/>
    <property type="project" value="TreeGrafter"/>
</dbReference>
<evidence type="ECO:0000256" key="3">
    <source>
        <dbReference type="ARBA" id="ARBA00022741"/>
    </source>
</evidence>
<dbReference type="Proteomes" id="UP000203464">
    <property type="component" value="Unassembled WGS sequence"/>
</dbReference>
<dbReference type="Pfam" id="PF00664">
    <property type="entry name" value="ABC_membrane"/>
    <property type="match status" value="1"/>
</dbReference>
<keyword evidence="3" id="KW-0547">Nucleotide-binding</keyword>
<evidence type="ECO:0000259" key="8">
    <source>
        <dbReference type="PROSITE" id="PS50893"/>
    </source>
</evidence>
<dbReference type="GO" id="GO:0005886">
    <property type="term" value="C:plasma membrane"/>
    <property type="evidence" value="ECO:0007669"/>
    <property type="project" value="UniProtKB-SubCell"/>
</dbReference>
<dbReference type="RefSeq" id="WP_093996100.1">
    <property type="nucleotide sequence ID" value="NZ_FXYD01000002.1"/>
</dbReference>
<dbReference type="GO" id="GO:0030253">
    <property type="term" value="P:protein secretion by the type I secretion system"/>
    <property type="evidence" value="ECO:0007669"/>
    <property type="project" value="InterPro"/>
</dbReference>
<dbReference type="PANTHER" id="PTHR24221:SF248">
    <property type="entry name" value="ABC TRANSPORTER TRANSMEMBRANE REGION"/>
    <property type="match status" value="1"/>
</dbReference>
<keyword evidence="2 7" id="KW-0812">Transmembrane</keyword>
<feature type="transmembrane region" description="Helical" evidence="7">
    <location>
        <begin position="153"/>
        <end position="182"/>
    </location>
</feature>
<dbReference type="SMART" id="SM00382">
    <property type="entry name" value="AAA"/>
    <property type="match status" value="1"/>
</dbReference>
<reference evidence="11" key="1">
    <citation type="submission" date="2017-05" db="EMBL/GenBank/DDBJ databases">
        <authorList>
            <person name="Rodrigo-Torres L."/>
            <person name="Arahal R. D."/>
            <person name="Lucena T."/>
        </authorList>
    </citation>
    <scope>NUCLEOTIDE SEQUENCE [LARGE SCALE GENOMIC DNA]</scope>
    <source>
        <strain evidence="11">CECT 8868</strain>
    </source>
</reference>
<evidence type="ECO:0000256" key="6">
    <source>
        <dbReference type="ARBA" id="ARBA00023136"/>
    </source>
</evidence>
<comment type="subcellular location">
    <subcellularLocation>
        <location evidence="1">Cell membrane</location>
        <topology evidence="1">Multi-pass membrane protein</topology>
    </subcellularLocation>
</comment>
<proteinExistence type="predicted"/>